<comment type="caution">
    <text evidence="1">The sequence shown here is derived from an EMBL/GenBank/DDBJ whole genome shotgun (WGS) entry which is preliminary data.</text>
</comment>
<organism evidence="1 2">
    <name type="scientific">Vermiconidia calcicola</name>
    <dbReference type="NCBI Taxonomy" id="1690605"/>
    <lineage>
        <taxon>Eukaryota</taxon>
        <taxon>Fungi</taxon>
        <taxon>Dikarya</taxon>
        <taxon>Ascomycota</taxon>
        <taxon>Pezizomycotina</taxon>
        <taxon>Dothideomycetes</taxon>
        <taxon>Dothideomycetidae</taxon>
        <taxon>Mycosphaerellales</taxon>
        <taxon>Extremaceae</taxon>
        <taxon>Vermiconidia</taxon>
    </lineage>
</organism>
<keyword evidence="2" id="KW-1185">Reference proteome</keyword>
<gene>
    <name evidence="1" type="ORF">LTR37_003097</name>
</gene>
<evidence type="ECO:0000313" key="1">
    <source>
        <dbReference type="EMBL" id="KAK3721541.1"/>
    </source>
</evidence>
<dbReference type="EMBL" id="JAUTXU010000017">
    <property type="protein sequence ID" value="KAK3721541.1"/>
    <property type="molecule type" value="Genomic_DNA"/>
</dbReference>
<sequence length="395" mass="44545">MADYSKIPSSATLDVKPFKAHVDDEKLQHFKDLLKLSPIGPATFENTKNDRRYGMKRDWLTDAKKCWENEYDWRKCEDRINSFPNFKASVKDTEGNTIEVQFLALFSEKEGAVPIAFFHGWPGSITEFLDLMDILRKRHSPKDLPYHVVVPSLPGYAYSSGPPQDQDYGIEIATGAMNNLMVGLGFGSGYLAQGGDIGSFVSRILAVGYDSCKGMHLNMMSLAPPENASELPVDELEAKALPRGKEFFDTGFAYALEHGTRTATIGLALSSSPLALLSWIGEKFLEWTDEDPPLEKILDGVTLYWMTDTFPRCIYPYRGLQNRTARDNPYVEKPSGYSLFQYELFPVPKSWAATRCNLVSYAQHEYGGHFAAMERPDVLLADVEEYIKKAWKPVR</sequence>
<evidence type="ECO:0000313" key="2">
    <source>
        <dbReference type="Proteomes" id="UP001281147"/>
    </source>
</evidence>
<protein>
    <submittedName>
        <fullName evidence="1">Uncharacterized protein</fullName>
    </submittedName>
</protein>
<reference evidence="1" key="1">
    <citation type="submission" date="2023-07" db="EMBL/GenBank/DDBJ databases">
        <title>Black Yeasts Isolated from many extreme environments.</title>
        <authorList>
            <person name="Coleine C."/>
            <person name="Stajich J.E."/>
            <person name="Selbmann L."/>
        </authorList>
    </citation>
    <scope>NUCLEOTIDE SEQUENCE</scope>
    <source>
        <strain evidence="1">CCFEE 5714</strain>
    </source>
</reference>
<dbReference type="Proteomes" id="UP001281147">
    <property type="component" value="Unassembled WGS sequence"/>
</dbReference>
<accession>A0ACC3NRE5</accession>
<name>A0ACC3NRE5_9PEZI</name>
<proteinExistence type="predicted"/>